<proteinExistence type="predicted"/>
<sequence>MNREMYKKDRQLPEEQARAIFEKGHHGILSVNGDDGYPYGVPVNYVYLNDCIYIHSAKYGYKIEALENNRKVCFTAILSSEILPSKFTAAFESVIAFGTASFVEDDAEKQKALETFVDRFSPEFKENGRKFIAAAFEKTAIIKINVESMKGKSYQEGAWK</sequence>
<dbReference type="AlphaFoldDB" id="A0A923ST44"/>
<dbReference type="Pfam" id="PF12900">
    <property type="entry name" value="Pyridox_ox_2"/>
    <property type="match status" value="1"/>
</dbReference>
<accession>A0A923ST44</accession>
<dbReference type="InterPro" id="IPR024747">
    <property type="entry name" value="Pyridox_Oxase-rel"/>
</dbReference>
<gene>
    <name evidence="1" type="ORF">H9L42_14570</name>
</gene>
<dbReference type="EMBL" id="JACRYT010000024">
    <property type="protein sequence ID" value="MBC6681044.1"/>
    <property type="molecule type" value="Genomic_DNA"/>
</dbReference>
<comment type="caution">
    <text evidence="1">The sequence shown here is derived from an EMBL/GenBank/DDBJ whole genome shotgun (WGS) entry which is preliminary data.</text>
</comment>
<organism evidence="1 2">
    <name type="scientific">Zhenpiania hominis</name>
    <dbReference type="NCBI Taxonomy" id="2763644"/>
    <lineage>
        <taxon>Bacteria</taxon>
        <taxon>Bacillati</taxon>
        <taxon>Bacillota</taxon>
        <taxon>Clostridia</taxon>
        <taxon>Peptostreptococcales</taxon>
        <taxon>Anaerovoracaceae</taxon>
        <taxon>Zhenpiania</taxon>
    </lineage>
</organism>
<dbReference type="SUPFAM" id="SSF50475">
    <property type="entry name" value="FMN-binding split barrel"/>
    <property type="match status" value="1"/>
</dbReference>
<dbReference type="Proteomes" id="UP000602647">
    <property type="component" value="Unassembled WGS sequence"/>
</dbReference>
<dbReference type="Gene3D" id="2.30.110.10">
    <property type="entry name" value="Electron Transport, Fmn-binding Protein, Chain A"/>
    <property type="match status" value="1"/>
</dbReference>
<dbReference type="PANTHER" id="PTHR34071">
    <property type="entry name" value="5-NITROIMIDAZOLE ANTIBIOTICS RESISTANCE PROTEIN, NIMA-FAMILY-RELATED PROTEIN-RELATED"/>
    <property type="match status" value="1"/>
</dbReference>
<evidence type="ECO:0000313" key="2">
    <source>
        <dbReference type="Proteomes" id="UP000602647"/>
    </source>
</evidence>
<dbReference type="InterPro" id="IPR012349">
    <property type="entry name" value="Split_barrel_FMN-bd"/>
</dbReference>
<dbReference type="RefSeq" id="WP_187304140.1">
    <property type="nucleotide sequence ID" value="NZ_CBCTON010000027.1"/>
</dbReference>
<dbReference type="PANTHER" id="PTHR34071:SF2">
    <property type="entry name" value="FLAVIN-NUCLEOTIDE-BINDING PROTEIN"/>
    <property type="match status" value="1"/>
</dbReference>
<protein>
    <submittedName>
        <fullName evidence="1">Pyridoxamine 5'-phosphate oxidase family protein</fullName>
    </submittedName>
</protein>
<reference evidence="1" key="1">
    <citation type="submission" date="2020-08" db="EMBL/GenBank/DDBJ databases">
        <title>Genome public.</title>
        <authorList>
            <person name="Liu C."/>
            <person name="Sun Q."/>
        </authorList>
    </citation>
    <scope>NUCLEOTIDE SEQUENCE</scope>
    <source>
        <strain evidence="1">BX12</strain>
    </source>
</reference>
<evidence type="ECO:0000313" key="1">
    <source>
        <dbReference type="EMBL" id="MBC6681044.1"/>
    </source>
</evidence>
<name>A0A923ST44_9FIRM</name>
<keyword evidence="2" id="KW-1185">Reference proteome</keyword>